<protein>
    <submittedName>
        <fullName evidence="2">Uncharacterized protein</fullName>
    </submittedName>
</protein>
<proteinExistence type="predicted"/>
<feature type="compositionally biased region" description="Polar residues" evidence="1">
    <location>
        <begin position="341"/>
        <end position="351"/>
    </location>
</feature>
<feature type="compositionally biased region" description="Polar residues" evidence="1">
    <location>
        <begin position="142"/>
        <end position="183"/>
    </location>
</feature>
<dbReference type="EnsemblMetazoa" id="PPAI010984-RA">
    <property type="protein sequence ID" value="PPAI010984-PA"/>
    <property type="gene ID" value="PPAI010984"/>
</dbReference>
<reference evidence="2" key="1">
    <citation type="submission" date="2022-08" db="UniProtKB">
        <authorList>
            <consortium name="EnsemblMetazoa"/>
        </authorList>
    </citation>
    <scope>IDENTIFICATION</scope>
    <source>
        <strain evidence="2">Israel</strain>
    </source>
</reference>
<accession>A0A1B0DR01</accession>
<feature type="compositionally biased region" description="Low complexity" evidence="1">
    <location>
        <begin position="109"/>
        <end position="118"/>
    </location>
</feature>
<evidence type="ECO:0000256" key="1">
    <source>
        <dbReference type="SAM" id="MobiDB-lite"/>
    </source>
</evidence>
<organism evidence="2 3">
    <name type="scientific">Phlebotomus papatasi</name>
    <name type="common">Sandfly</name>
    <dbReference type="NCBI Taxonomy" id="29031"/>
    <lineage>
        <taxon>Eukaryota</taxon>
        <taxon>Metazoa</taxon>
        <taxon>Ecdysozoa</taxon>
        <taxon>Arthropoda</taxon>
        <taxon>Hexapoda</taxon>
        <taxon>Insecta</taxon>
        <taxon>Pterygota</taxon>
        <taxon>Neoptera</taxon>
        <taxon>Endopterygota</taxon>
        <taxon>Diptera</taxon>
        <taxon>Nematocera</taxon>
        <taxon>Psychodoidea</taxon>
        <taxon>Psychodidae</taxon>
        <taxon>Phlebotomus</taxon>
        <taxon>Phlebotomus</taxon>
    </lineage>
</organism>
<dbReference type="Proteomes" id="UP000092462">
    <property type="component" value="Unassembled WGS sequence"/>
</dbReference>
<dbReference type="AlphaFoldDB" id="A0A1B0DR01"/>
<feature type="compositionally biased region" description="Low complexity" evidence="1">
    <location>
        <begin position="184"/>
        <end position="193"/>
    </location>
</feature>
<feature type="region of interest" description="Disordered" evidence="1">
    <location>
        <begin position="327"/>
        <end position="351"/>
    </location>
</feature>
<feature type="region of interest" description="Disordered" evidence="1">
    <location>
        <begin position="96"/>
        <end position="197"/>
    </location>
</feature>
<evidence type="ECO:0000313" key="3">
    <source>
        <dbReference type="Proteomes" id="UP000092462"/>
    </source>
</evidence>
<dbReference type="VEuPathDB" id="VectorBase:PPAI010984"/>
<dbReference type="VEuPathDB" id="VectorBase:PPAPM1_000973"/>
<keyword evidence="3" id="KW-1185">Reference proteome</keyword>
<evidence type="ECO:0000313" key="2">
    <source>
        <dbReference type="EnsemblMetazoa" id="PPAI010984-PA"/>
    </source>
</evidence>
<sequence length="351" mass="35928">MSQFSLGTANSHWGYGTTGPYSPYLTGSTLTSCTTPTAAQFNNPALGFTCSTADQNTSQDFSGGNRDCVPKYNLSAIRDVLDVAVLPDSTATDLDQHLSNLVGTPPTPQMTTTHQSLLGGSGGGTQTPGNASNGLLVPRYHGNSSNNDYHVHSSQNGPRSLSDSSQAESPVQDDLLTSNTPNIGTAGATSGANGANGGGGNQNFSGIVVNQSQNSYGTSTGGCNGSIYPVLPASLLYSQLYTAANQTHSFHTHSLQTHTQNPGVGELQTVMDHITTSGGSTGARHHHHQTLMPGATHAAELTLVGTCGGAVRGGEDAVVSVRGVGMGQRGAQPQGAGAGQTDNGNSVWRPY</sequence>
<name>A0A1B0DR01_PHLPP</name>
<dbReference type="EMBL" id="AJVK01008807">
    <property type="status" value="NOT_ANNOTATED_CDS"/>
    <property type="molecule type" value="Genomic_DNA"/>
</dbReference>